<feature type="non-terminal residue" evidence="1">
    <location>
        <position position="1"/>
    </location>
</feature>
<sequence>MPPRQSRRHVANGDGDGVDRLSGLPEDLLLQILAGLRSAHAAARTGVLSRRWRGLWTAHPDLTLNGADLGSVEAVLAQVNHPALNHLHICWVTEMDGELVSSLPRVWRPRISH</sequence>
<dbReference type="InterPro" id="IPR055312">
    <property type="entry name" value="FBL15-like"/>
</dbReference>
<dbReference type="EMBL" id="RWGY01000007">
    <property type="protein sequence ID" value="TVU39249.1"/>
    <property type="molecule type" value="Genomic_DNA"/>
</dbReference>
<organism evidence="1 2">
    <name type="scientific">Eragrostis curvula</name>
    <name type="common">weeping love grass</name>
    <dbReference type="NCBI Taxonomy" id="38414"/>
    <lineage>
        <taxon>Eukaryota</taxon>
        <taxon>Viridiplantae</taxon>
        <taxon>Streptophyta</taxon>
        <taxon>Embryophyta</taxon>
        <taxon>Tracheophyta</taxon>
        <taxon>Spermatophyta</taxon>
        <taxon>Magnoliopsida</taxon>
        <taxon>Liliopsida</taxon>
        <taxon>Poales</taxon>
        <taxon>Poaceae</taxon>
        <taxon>PACMAD clade</taxon>
        <taxon>Chloridoideae</taxon>
        <taxon>Eragrostideae</taxon>
        <taxon>Eragrostidinae</taxon>
        <taxon>Eragrostis</taxon>
    </lineage>
</organism>
<accession>A0A5J9VSX2</accession>
<dbReference type="PANTHER" id="PTHR34709:SF75">
    <property type="entry name" value="FBD DOMAIN-CONTAINING PROTEIN"/>
    <property type="match status" value="1"/>
</dbReference>
<proteinExistence type="predicted"/>
<evidence type="ECO:0008006" key="3">
    <source>
        <dbReference type="Google" id="ProtNLM"/>
    </source>
</evidence>
<dbReference type="AlphaFoldDB" id="A0A5J9VSX2"/>
<evidence type="ECO:0000313" key="1">
    <source>
        <dbReference type="EMBL" id="TVU39249.1"/>
    </source>
</evidence>
<comment type="caution">
    <text evidence="1">The sequence shown here is derived from an EMBL/GenBank/DDBJ whole genome shotgun (WGS) entry which is preliminary data.</text>
</comment>
<dbReference type="Proteomes" id="UP000324897">
    <property type="component" value="Chromosome 4"/>
</dbReference>
<keyword evidence="2" id="KW-1185">Reference proteome</keyword>
<name>A0A5J9VSX2_9POAL</name>
<dbReference type="SUPFAM" id="SSF81383">
    <property type="entry name" value="F-box domain"/>
    <property type="match status" value="1"/>
</dbReference>
<dbReference type="PANTHER" id="PTHR34709">
    <property type="entry name" value="OS10G0396666 PROTEIN"/>
    <property type="match status" value="1"/>
</dbReference>
<evidence type="ECO:0000313" key="2">
    <source>
        <dbReference type="Proteomes" id="UP000324897"/>
    </source>
</evidence>
<gene>
    <name evidence="1" type="ORF">EJB05_12658</name>
</gene>
<protein>
    <recommendedName>
        <fullName evidence="3">F-box domain-containing protein</fullName>
    </recommendedName>
</protein>
<dbReference type="InterPro" id="IPR036047">
    <property type="entry name" value="F-box-like_dom_sf"/>
</dbReference>
<reference evidence="1 2" key="1">
    <citation type="journal article" date="2019" name="Sci. Rep.">
        <title>A high-quality genome of Eragrostis curvula grass provides insights into Poaceae evolution and supports new strategies to enhance forage quality.</title>
        <authorList>
            <person name="Carballo J."/>
            <person name="Santos B.A.C.M."/>
            <person name="Zappacosta D."/>
            <person name="Garbus I."/>
            <person name="Selva J.P."/>
            <person name="Gallo C.A."/>
            <person name="Diaz A."/>
            <person name="Albertini E."/>
            <person name="Caccamo M."/>
            <person name="Echenique V."/>
        </authorList>
    </citation>
    <scope>NUCLEOTIDE SEQUENCE [LARGE SCALE GENOMIC DNA]</scope>
    <source>
        <strain evidence="2">cv. Victoria</strain>
        <tissue evidence="1">Leaf</tissue>
    </source>
</reference>
<dbReference type="OrthoDB" id="693840at2759"/>
<dbReference type="Gramene" id="TVU39249">
    <property type="protein sequence ID" value="TVU39249"/>
    <property type="gene ID" value="EJB05_12658"/>
</dbReference>